<comment type="catalytic activity">
    <reaction evidence="9">
        <text>DNA(n) + a 2'-deoxyribonucleoside 5'-triphosphate = DNA(n+1) + diphosphate</text>
        <dbReference type="Rhea" id="RHEA:22508"/>
        <dbReference type="Rhea" id="RHEA-COMP:17339"/>
        <dbReference type="Rhea" id="RHEA-COMP:17340"/>
        <dbReference type="ChEBI" id="CHEBI:33019"/>
        <dbReference type="ChEBI" id="CHEBI:61560"/>
        <dbReference type="ChEBI" id="CHEBI:173112"/>
        <dbReference type="EC" id="2.7.7.49"/>
    </reaction>
</comment>
<keyword evidence="7" id="KW-0051">Antiviral defense</keyword>
<comment type="caution">
    <text evidence="11">The sequence shown here is derived from an EMBL/GenBank/DDBJ whole genome shotgun (WGS) entry which is preliminary data.</text>
</comment>
<keyword evidence="4" id="KW-0479">Metal-binding</keyword>
<evidence type="ECO:0000256" key="9">
    <source>
        <dbReference type="ARBA" id="ARBA00048173"/>
    </source>
</evidence>
<dbReference type="SUPFAM" id="SSF56672">
    <property type="entry name" value="DNA/RNA polymerases"/>
    <property type="match status" value="1"/>
</dbReference>
<evidence type="ECO:0000259" key="10">
    <source>
        <dbReference type="PROSITE" id="PS50878"/>
    </source>
</evidence>
<dbReference type="RefSeq" id="WP_157402956.1">
    <property type="nucleotide sequence ID" value="NZ_JABULY010000001.1"/>
</dbReference>
<dbReference type="Proteomes" id="UP001196379">
    <property type="component" value="Unassembled WGS sequence"/>
</dbReference>
<dbReference type="EC" id="2.7.7.49" evidence="1"/>
<evidence type="ECO:0000256" key="2">
    <source>
        <dbReference type="ARBA" id="ARBA00022679"/>
    </source>
</evidence>
<dbReference type="InterPro" id="IPR043502">
    <property type="entry name" value="DNA/RNA_pol_sf"/>
</dbReference>
<name>A0ABS6S5U0_9PAST</name>
<dbReference type="GeneID" id="65548807"/>
<evidence type="ECO:0000256" key="1">
    <source>
        <dbReference type="ARBA" id="ARBA00012493"/>
    </source>
</evidence>
<keyword evidence="6 11" id="KW-0695">RNA-directed DNA polymerase</keyword>
<reference evidence="11 12" key="1">
    <citation type="journal article" date="2021" name="Mol. Ecol.">
        <title>Polar bear-adapted Ursidibacter maritimus are remarkably conserved after generations in captivity.</title>
        <authorList>
            <person name="Espinosa-Gongora C."/>
            <person name="Hansen M.J."/>
            <person name="Bertelsen M.F."/>
            <person name="Bojesen A.M."/>
        </authorList>
    </citation>
    <scope>NUCLEOTIDE SEQUENCE [LARGE SCALE GENOMIC DNA]</scope>
    <source>
        <strain evidence="11 12">Pb43106</strain>
    </source>
</reference>
<dbReference type="PROSITE" id="PS50878">
    <property type="entry name" value="RT_POL"/>
    <property type="match status" value="1"/>
</dbReference>
<keyword evidence="2" id="KW-0808">Transferase</keyword>
<keyword evidence="5" id="KW-0460">Magnesium</keyword>
<feature type="domain" description="Reverse transcriptase" evidence="10">
    <location>
        <begin position="1"/>
        <end position="201"/>
    </location>
</feature>
<evidence type="ECO:0000256" key="4">
    <source>
        <dbReference type="ARBA" id="ARBA00022723"/>
    </source>
</evidence>
<sequence length="387" mass="45361">MKDRIEKIITISKNNGKFRKVFVPTPSYAEQLNKNLKYLNEILLERDKCKVNHAFLTGRNSVTNAMQHIGYRYCLQLDIEDFFDSITSESVKGLINDEVINLVFIDGFLKQGLPTSPMISNIAFIPVDQAILNFVKNLDENIVYTRYADDLTFSFNDIRCKGVIHKRIIKILDEFGFKINNKKTKFQKAVNGNFIITGISVNEKGVFSTRKTKKKLRALEHQYQKNIKFIINIIEDISFMEKDILKLVNVLKLLNTYYKNKDNILNWNLKFLDGFLNEACNIFVSFSGNIYISDVKEIGRYHKYLKYNSEYNHIINNHTDFKWIKYRKYKIKLEDIIKKCDECRYNFHSVIGFRGWASCALPKKEKKDAKVNQSSSNIFFDDDNIPF</sequence>
<evidence type="ECO:0000256" key="6">
    <source>
        <dbReference type="ARBA" id="ARBA00022918"/>
    </source>
</evidence>
<dbReference type="Pfam" id="PF00078">
    <property type="entry name" value="RVT_1"/>
    <property type="match status" value="1"/>
</dbReference>
<keyword evidence="3" id="KW-0548">Nucleotidyltransferase</keyword>
<protein>
    <recommendedName>
        <fullName evidence="1">RNA-directed DNA polymerase</fullName>
        <ecNumber evidence="1">2.7.7.49</ecNumber>
    </recommendedName>
</protein>
<dbReference type="GO" id="GO:0003964">
    <property type="term" value="F:RNA-directed DNA polymerase activity"/>
    <property type="evidence" value="ECO:0007669"/>
    <property type="project" value="UniProtKB-KW"/>
</dbReference>
<evidence type="ECO:0000256" key="8">
    <source>
        <dbReference type="ARBA" id="ARBA00034120"/>
    </source>
</evidence>
<comment type="similarity">
    <text evidence="8">Belongs to the bacterial reverse transcriptase family.</text>
</comment>
<accession>A0ABS6S5U0</accession>
<dbReference type="InterPro" id="IPR000123">
    <property type="entry name" value="Reverse_transcriptase_msDNA"/>
</dbReference>
<evidence type="ECO:0000256" key="7">
    <source>
        <dbReference type="ARBA" id="ARBA00023118"/>
    </source>
</evidence>
<evidence type="ECO:0000313" key="11">
    <source>
        <dbReference type="EMBL" id="MBV6530616.1"/>
    </source>
</evidence>
<dbReference type="PRINTS" id="PR00866">
    <property type="entry name" value="RNADNAPOLMS"/>
</dbReference>
<dbReference type="InterPro" id="IPR000477">
    <property type="entry name" value="RT_dom"/>
</dbReference>
<dbReference type="CDD" id="cd03487">
    <property type="entry name" value="RT_Bac_retron_II"/>
    <property type="match status" value="1"/>
</dbReference>
<evidence type="ECO:0000256" key="5">
    <source>
        <dbReference type="ARBA" id="ARBA00022842"/>
    </source>
</evidence>
<proteinExistence type="inferred from homology"/>
<dbReference type="PANTHER" id="PTHR34047:SF8">
    <property type="entry name" value="PROTEIN YKFC"/>
    <property type="match status" value="1"/>
</dbReference>
<keyword evidence="12" id="KW-1185">Reference proteome</keyword>
<dbReference type="PANTHER" id="PTHR34047">
    <property type="entry name" value="NUCLEAR INTRON MATURASE 1, MITOCHONDRIAL-RELATED"/>
    <property type="match status" value="1"/>
</dbReference>
<evidence type="ECO:0000256" key="3">
    <source>
        <dbReference type="ARBA" id="ARBA00022695"/>
    </source>
</evidence>
<gene>
    <name evidence="11" type="ORF">HT657_00395</name>
</gene>
<organism evidence="11 12">
    <name type="scientific">Ursidibacter maritimus</name>
    <dbReference type="NCBI Taxonomy" id="1331689"/>
    <lineage>
        <taxon>Bacteria</taxon>
        <taxon>Pseudomonadati</taxon>
        <taxon>Pseudomonadota</taxon>
        <taxon>Gammaproteobacteria</taxon>
        <taxon>Pasteurellales</taxon>
        <taxon>Pasteurellaceae</taxon>
        <taxon>Ursidibacter</taxon>
    </lineage>
</organism>
<dbReference type="EMBL" id="JABULY010000001">
    <property type="protein sequence ID" value="MBV6530616.1"/>
    <property type="molecule type" value="Genomic_DNA"/>
</dbReference>
<evidence type="ECO:0000313" key="12">
    <source>
        <dbReference type="Proteomes" id="UP001196379"/>
    </source>
</evidence>
<dbReference type="InterPro" id="IPR051083">
    <property type="entry name" value="GrpII_Intron_Splice-Mob/Def"/>
</dbReference>